<organism evidence="4 5">
    <name type="scientific">Corynebacterium endometrii</name>
    <dbReference type="NCBI Taxonomy" id="2488819"/>
    <lineage>
        <taxon>Bacteria</taxon>
        <taxon>Bacillati</taxon>
        <taxon>Actinomycetota</taxon>
        <taxon>Actinomycetes</taxon>
        <taxon>Mycobacteriales</taxon>
        <taxon>Corynebacteriaceae</taxon>
        <taxon>Corynebacterium</taxon>
    </lineage>
</organism>
<feature type="compositionally biased region" description="Basic and acidic residues" evidence="1">
    <location>
        <begin position="213"/>
        <end position="228"/>
    </location>
</feature>
<keyword evidence="2" id="KW-1133">Transmembrane helix</keyword>
<gene>
    <name evidence="4" type="ORF">CENDO_04220</name>
</gene>
<dbReference type="Pfam" id="PF20177">
    <property type="entry name" value="DUF6542"/>
    <property type="match status" value="1"/>
</dbReference>
<keyword evidence="5" id="KW-1185">Reference proteome</keyword>
<sequence>MCAALATGAILSMLMANIGWQYGVIFAIAAIVATFFVEVRGLFLTVASLPLLFGIATVITGWLVTRAQATDNASPFSRTALITSVYPLIQLFPLLITVTIATILIAVLRLMLRSRGDRAREEKAQTSRRIAAEADRRNREVSNRARERNQRLSVAELVERSNATQRRRPSSVRGGDEARNREERRREQAARREAEARERIERARANKPAADSAHAERVERARIAREQSEQAAARHNVERQSRVAEEFDRGRRPDPNRRAGQPSAPQLPRYEQTTAQPASYQQKTPDGVQGQPKDPHSAKPNRRSRLDDNLYGD</sequence>
<evidence type="ECO:0000313" key="4">
    <source>
        <dbReference type="EMBL" id="QCB28135.1"/>
    </source>
</evidence>
<name>A0A4P7QES0_9CORY</name>
<feature type="region of interest" description="Disordered" evidence="1">
    <location>
        <begin position="121"/>
        <end position="313"/>
    </location>
</feature>
<feature type="domain" description="DUF6542" evidence="3">
    <location>
        <begin position="2"/>
        <end position="114"/>
    </location>
</feature>
<reference evidence="4 5" key="1">
    <citation type="submission" date="2019-04" db="EMBL/GenBank/DDBJ databases">
        <title>Corynebacterium endometrii sp. nov., isolated from the uterus of a cow with endometritis.</title>
        <authorList>
            <person name="Ballas P."/>
            <person name="Ruckert C."/>
            <person name="Wagener K."/>
            <person name="Drillich M."/>
            <person name="Kaempfer P."/>
            <person name="Busse H.-J."/>
            <person name="Ehling-Schulz M."/>
        </authorList>
    </citation>
    <scope>NUCLEOTIDE SEQUENCE [LARGE SCALE GENOMIC DNA]</scope>
    <source>
        <strain evidence="4 5">LMM-1653</strain>
    </source>
</reference>
<dbReference type="AlphaFoldDB" id="A0A4P7QES0"/>
<feature type="compositionally biased region" description="Polar residues" evidence="1">
    <location>
        <begin position="271"/>
        <end position="284"/>
    </location>
</feature>
<feature type="compositionally biased region" description="Basic and acidic residues" evidence="1">
    <location>
        <begin position="235"/>
        <end position="257"/>
    </location>
</feature>
<keyword evidence="2" id="KW-0812">Transmembrane</keyword>
<accession>A0A4P7QES0</accession>
<feature type="transmembrane region" description="Helical" evidence="2">
    <location>
        <begin position="20"/>
        <end position="37"/>
    </location>
</feature>
<feature type="transmembrane region" description="Helical" evidence="2">
    <location>
        <begin position="42"/>
        <end position="65"/>
    </location>
</feature>
<dbReference type="EMBL" id="CP039247">
    <property type="protein sequence ID" value="QCB28135.1"/>
    <property type="molecule type" value="Genomic_DNA"/>
</dbReference>
<feature type="transmembrane region" description="Helical" evidence="2">
    <location>
        <begin position="85"/>
        <end position="112"/>
    </location>
</feature>
<dbReference type="KEGG" id="cee:CENDO_04220"/>
<evidence type="ECO:0000259" key="3">
    <source>
        <dbReference type="Pfam" id="PF20177"/>
    </source>
</evidence>
<feature type="compositionally biased region" description="Basic and acidic residues" evidence="1">
    <location>
        <begin position="121"/>
        <end position="150"/>
    </location>
</feature>
<feature type="compositionally biased region" description="Basic and acidic residues" evidence="1">
    <location>
        <begin position="174"/>
        <end position="204"/>
    </location>
</feature>
<dbReference type="Proteomes" id="UP000296352">
    <property type="component" value="Chromosome"/>
</dbReference>
<feature type="compositionally biased region" description="Basic and acidic residues" evidence="1">
    <location>
        <begin position="304"/>
        <end position="313"/>
    </location>
</feature>
<evidence type="ECO:0000256" key="1">
    <source>
        <dbReference type="SAM" id="MobiDB-lite"/>
    </source>
</evidence>
<evidence type="ECO:0000256" key="2">
    <source>
        <dbReference type="SAM" id="Phobius"/>
    </source>
</evidence>
<evidence type="ECO:0000313" key="5">
    <source>
        <dbReference type="Proteomes" id="UP000296352"/>
    </source>
</evidence>
<proteinExistence type="predicted"/>
<dbReference type="InterPro" id="IPR046672">
    <property type="entry name" value="DUF6542"/>
</dbReference>
<protein>
    <recommendedName>
        <fullName evidence="3">DUF6542 domain-containing protein</fullName>
    </recommendedName>
</protein>
<keyword evidence="2" id="KW-0472">Membrane</keyword>